<keyword evidence="2" id="KW-1185">Reference proteome</keyword>
<dbReference type="InterPro" id="IPR036047">
    <property type="entry name" value="F-box-like_dom_sf"/>
</dbReference>
<proteinExistence type="predicted"/>
<name>A0A6J1CYR2_MOMCH</name>
<dbReference type="RefSeq" id="XP_022146498.1">
    <property type="nucleotide sequence ID" value="XM_022290806.1"/>
</dbReference>
<evidence type="ECO:0000313" key="3">
    <source>
        <dbReference type="RefSeq" id="XP_022146498.1"/>
    </source>
</evidence>
<dbReference type="AlphaFoldDB" id="A0A6J1CYR2"/>
<dbReference type="SUPFAM" id="SSF52047">
    <property type="entry name" value="RNI-like"/>
    <property type="match status" value="1"/>
</dbReference>
<dbReference type="Proteomes" id="UP000504603">
    <property type="component" value="Unplaced"/>
</dbReference>
<accession>A0A6J1CYR2</accession>
<gene>
    <name evidence="3" type="primary">LOC111015699</name>
</gene>
<reference evidence="3" key="1">
    <citation type="submission" date="2025-08" db="UniProtKB">
        <authorList>
            <consortium name="RefSeq"/>
        </authorList>
    </citation>
    <scope>IDENTIFICATION</scope>
    <source>
        <strain evidence="3">OHB3-1</strain>
    </source>
</reference>
<dbReference type="InterPro" id="IPR032675">
    <property type="entry name" value="LRR_dom_sf"/>
</dbReference>
<dbReference type="CDD" id="cd22164">
    <property type="entry name" value="F-box_AtSKIP19-like"/>
    <property type="match status" value="1"/>
</dbReference>
<dbReference type="InterPro" id="IPR001810">
    <property type="entry name" value="F-box_dom"/>
</dbReference>
<dbReference type="InterPro" id="IPR055411">
    <property type="entry name" value="LRR_FXL15/At3g58940/PEG3-like"/>
</dbReference>
<evidence type="ECO:0000313" key="2">
    <source>
        <dbReference type="Proteomes" id="UP000504603"/>
    </source>
</evidence>
<dbReference type="PANTHER" id="PTHR38926">
    <property type="entry name" value="F-BOX DOMAIN CONTAINING PROTEIN, EXPRESSED"/>
    <property type="match status" value="1"/>
</dbReference>
<dbReference type="GeneID" id="111015699"/>
<organism evidence="2 3">
    <name type="scientific">Momordica charantia</name>
    <name type="common">Bitter gourd</name>
    <name type="synonym">Balsam pear</name>
    <dbReference type="NCBI Taxonomy" id="3673"/>
    <lineage>
        <taxon>Eukaryota</taxon>
        <taxon>Viridiplantae</taxon>
        <taxon>Streptophyta</taxon>
        <taxon>Embryophyta</taxon>
        <taxon>Tracheophyta</taxon>
        <taxon>Spermatophyta</taxon>
        <taxon>Magnoliopsida</taxon>
        <taxon>eudicotyledons</taxon>
        <taxon>Gunneridae</taxon>
        <taxon>Pentapetalae</taxon>
        <taxon>rosids</taxon>
        <taxon>fabids</taxon>
        <taxon>Cucurbitales</taxon>
        <taxon>Cucurbitaceae</taxon>
        <taxon>Momordiceae</taxon>
        <taxon>Momordica</taxon>
    </lineage>
</organism>
<dbReference type="Pfam" id="PF12937">
    <property type="entry name" value="F-box-like"/>
    <property type="match status" value="1"/>
</dbReference>
<sequence length="172" mass="19961">MKRKRKIARNWLELPAEVMSTIMLKLGAIEILTSAQFVCSSWNKICKDPSMWRVIDMHNLGDLHDMEYNLEIMCMHAVFRTRGQLDDINIEYFGTDDLLRYITRSTNQLRRLRIAVCYDISDKGLTKAVLKLPLLEHLEIFLCSFSAKTLKMVGQCCPLLKTLKLNNQFCKG</sequence>
<dbReference type="OrthoDB" id="2095648at2759"/>
<dbReference type="Gene3D" id="3.80.10.10">
    <property type="entry name" value="Ribonuclease Inhibitor"/>
    <property type="match status" value="1"/>
</dbReference>
<dbReference type="SUPFAM" id="SSF81383">
    <property type="entry name" value="F-box domain"/>
    <property type="match status" value="1"/>
</dbReference>
<dbReference type="PROSITE" id="PS50181">
    <property type="entry name" value="FBOX"/>
    <property type="match status" value="1"/>
</dbReference>
<dbReference type="Pfam" id="PF24758">
    <property type="entry name" value="LRR_At5g56370"/>
    <property type="match status" value="1"/>
</dbReference>
<evidence type="ECO:0000259" key="1">
    <source>
        <dbReference type="PROSITE" id="PS50181"/>
    </source>
</evidence>
<protein>
    <submittedName>
        <fullName evidence="3">F-box protein SKIP19-like isoform X2</fullName>
    </submittedName>
</protein>
<feature type="domain" description="F-box" evidence="1">
    <location>
        <begin position="8"/>
        <end position="55"/>
    </location>
</feature>
<dbReference type="PANTHER" id="PTHR38926:SF2">
    <property type="entry name" value="F-BOX_LRR-REPEAT PROTEIN 21-RELATED"/>
    <property type="match status" value="1"/>
</dbReference>